<dbReference type="InterPro" id="IPR036597">
    <property type="entry name" value="Fido-like_dom_sf"/>
</dbReference>
<protein>
    <submittedName>
        <fullName evidence="3">Mobile mystery protein B</fullName>
    </submittedName>
</protein>
<feature type="domain" description="Fido" evidence="2">
    <location>
        <begin position="35"/>
        <end position="181"/>
    </location>
</feature>
<dbReference type="PANTHER" id="PTHR13504">
    <property type="entry name" value="FIDO DOMAIN-CONTAINING PROTEIN DDB_G0283145"/>
    <property type="match status" value="1"/>
</dbReference>
<evidence type="ECO:0000313" key="3">
    <source>
        <dbReference type="EMBL" id="MCF4120546.1"/>
    </source>
</evidence>
<dbReference type="AlphaFoldDB" id="A0AA41QDE2"/>
<name>A0AA41QDE2_9MICO</name>
<accession>A0AA41QDE2</accession>
<gene>
    <name evidence="3" type="ORF">L1785_06115</name>
</gene>
<dbReference type="EMBL" id="JAKGSG010000022">
    <property type="protein sequence ID" value="MCF4120546.1"/>
    <property type="molecule type" value="Genomic_DNA"/>
</dbReference>
<organism evidence="3 4">
    <name type="scientific">Antribacter soli</name>
    <dbReference type="NCBI Taxonomy" id="2910976"/>
    <lineage>
        <taxon>Bacteria</taxon>
        <taxon>Bacillati</taxon>
        <taxon>Actinomycetota</taxon>
        <taxon>Actinomycetes</taxon>
        <taxon>Micrococcales</taxon>
        <taxon>Promicromonosporaceae</taxon>
        <taxon>Antribacter</taxon>
    </lineage>
</organism>
<evidence type="ECO:0000256" key="1">
    <source>
        <dbReference type="PIRSR" id="PIRSR640198-1"/>
    </source>
</evidence>
<evidence type="ECO:0000259" key="2">
    <source>
        <dbReference type="PROSITE" id="PS51459"/>
    </source>
</evidence>
<dbReference type="PROSITE" id="PS51459">
    <property type="entry name" value="FIDO"/>
    <property type="match status" value="1"/>
</dbReference>
<comment type="caution">
    <text evidence="3">The sequence shown here is derived from an EMBL/GenBank/DDBJ whole genome shotgun (WGS) entry which is preliminary data.</text>
</comment>
<dbReference type="SUPFAM" id="SSF140931">
    <property type="entry name" value="Fic-like"/>
    <property type="match status" value="1"/>
</dbReference>
<dbReference type="NCBIfam" id="TIGR02613">
    <property type="entry name" value="mob_myst_B"/>
    <property type="match status" value="1"/>
</dbReference>
<dbReference type="InterPro" id="IPR013436">
    <property type="entry name" value="Mobile_mystery_prot_B"/>
</dbReference>
<dbReference type="InterPro" id="IPR040198">
    <property type="entry name" value="Fido_containing"/>
</dbReference>
<reference evidence="3" key="1">
    <citation type="submission" date="2022-01" db="EMBL/GenBank/DDBJ databases">
        <title>Antribacter sp. nov., isolated from Guizhou of China.</title>
        <authorList>
            <person name="Chengliang C."/>
            <person name="Ya Z."/>
        </authorList>
    </citation>
    <scope>NUCLEOTIDE SEQUENCE</scope>
    <source>
        <strain evidence="3">KLBMP 9083</strain>
    </source>
</reference>
<feature type="active site" evidence="1">
    <location>
        <position position="111"/>
    </location>
</feature>
<dbReference type="Proteomes" id="UP001165405">
    <property type="component" value="Unassembled WGS sequence"/>
</dbReference>
<proteinExistence type="predicted"/>
<dbReference type="PANTHER" id="PTHR13504:SF39">
    <property type="entry name" value="CELL FILAMENTATION PROTEIN"/>
    <property type="match status" value="1"/>
</dbReference>
<keyword evidence="4" id="KW-1185">Reference proteome</keyword>
<dbReference type="InterPro" id="IPR003812">
    <property type="entry name" value="Fido"/>
</dbReference>
<evidence type="ECO:0000313" key="4">
    <source>
        <dbReference type="Proteomes" id="UP001165405"/>
    </source>
</evidence>
<dbReference type="Pfam" id="PF02661">
    <property type="entry name" value="Fic"/>
    <property type="match status" value="1"/>
</dbReference>
<sequence>MATREELNTVEQANIADALTTLLFRRRSRSLDQVLDDKFVRDMHRRMFGDVWAWAGTYRTTERNIGIDPYQVPVAVRDLMDNARHWFADGVTWISPDEALCKVHHRLVAIHPFPNGNGRLARAFTDVLARASGRPPFTWGGGSDLQATNPDRDAYLTALRQIDRNPEDVTALGALITFARS</sequence>
<dbReference type="Gene3D" id="1.10.3290.10">
    <property type="entry name" value="Fido-like domain"/>
    <property type="match status" value="1"/>
</dbReference>